<keyword evidence="1" id="KW-0479">Metal-binding</keyword>
<accession>A0AAW2FG85</accession>
<sequence length="189" mass="21997">MDKHELLVAILYTKLKGRALSRFEAIKITSFEQFIKEIENNYMLRYELSQLQIEFNQLRQRAGESAQAFGDRADILATDLYEALSEDPSYTIGQKRGIWDSIQKQVLYIYQNGLHSHLQTIVRSRNYSTLSEAIAEATTEETVWKYTKREKSYSPFNRRASINCQKCGKIGHTRRNCKNSRSANRFSLP</sequence>
<feature type="domain" description="CCHC-type" evidence="2">
    <location>
        <begin position="164"/>
        <end position="179"/>
    </location>
</feature>
<keyword evidence="4" id="KW-1185">Reference proteome</keyword>
<evidence type="ECO:0000256" key="1">
    <source>
        <dbReference type="PROSITE-ProRule" id="PRU00047"/>
    </source>
</evidence>
<organism evidence="3 4">
    <name type="scientific">Cardiocondyla obscurior</name>
    <dbReference type="NCBI Taxonomy" id="286306"/>
    <lineage>
        <taxon>Eukaryota</taxon>
        <taxon>Metazoa</taxon>
        <taxon>Ecdysozoa</taxon>
        <taxon>Arthropoda</taxon>
        <taxon>Hexapoda</taxon>
        <taxon>Insecta</taxon>
        <taxon>Pterygota</taxon>
        <taxon>Neoptera</taxon>
        <taxon>Endopterygota</taxon>
        <taxon>Hymenoptera</taxon>
        <taxon>Apocrita</taxon>
        <taxon>Aculeata</taxon>
        <taxon>Formicoidea</taxon>
        <taxon>Formicidae</taxon>
        <taxon>Myrmicinae</taxon>
        <taxon>Cardiocondyla</taxon>
    </lineage>
</organism>
<evidence type="ECO:0000313" key="3">
    <source>
        <dbReference type="EMBL" id="KAL0114019.1"/>
    </source>
</evidence>
<name>A0AAW2FG85_9HYME</name>
<evidence type="ECO:0000313" key="4">
    <source>
        <dbReference type="Proteomes" id="UP001430953"/>
    </source>
</evidence>
<proteinExistence type="predicted"/>
<dbReference type="InterPro" id="IPR001878">
    <property type="entry name" value="Znf_CCHC"/>
</dbReference>
<keyword evidence="1" id="KW-0862">Zinc</keyword>
<dbReference type="PROSITE" id="PS50158">
    <property type="entry name" value="ZF_CCHC"/>
    <property type="match status" value="1"/>
</dbReference>
<dbReference type="Proteomes" id="UP001430953">
    <property type="component" value="Unassembled WGS sequence"/>
</dbReference>
<evidence type="ECO:0000259" key="2">
    <source>
        <dbReference type="PROSITE" id="PS50158"/>
    </source>
</evidence>
<gene>
    <name evidence="3" type="ORF">PUN28_011378</name>
</gene>
<protein>
    <recommendedName>
        <fullName evidence="2">CCHC-type domain-containing protein</fullName>
    </recommendedName>
</protein>
<dbReference type="Gene3D" id="4.10.60.10">
    <property type="entry name" value="Zinc finger, CCHC-type"/>
    <property type="match status" value="1"/>
</dbReference>
<dbReference type="EMBL" id="JADYXP020000011">
    <property type="protein sequence ID" value="KAL0114019.1"/>
    <property type="molecule type" value="Genomic_DNA"/>
</dbReference>
<dbReference type="SUPFAM" id="SSF57756">
    <property type="entry name" value="Retrovirus zinc finger-like domains"/>
    <property type="match status" value="1"/>
</dbReference>
<dbReference type="InterPro" id="IPR036875">
    <property type="entry name" value="Znf_CCHC_sf"/>
</dbReference>
<dbReference type="GO" id="GO:0008270">
    <property type="term" value="F:zinc ion binding"/>
    <property type="evidence" value="ECO:0007669"/>
    <property type="project" value="UniProtKB-KW"/>
</dbReference>
<keyword evidence="1" id="KW-0863">Zinc-finger</keyword>
<dbReference type="AlphaFoldDB" id="A0AAW2FG85"/>
<comment type="caution">
    <text evidence="3">The sequence shown here is derived from an EMBL/GenBank/DDBJ whole genome shotgun (WGS) entry which is preliminary data.</text>
</comment>
<dbReference type="GO" id="GO:0003676">
    <property type="term" value="F:nucleic acid binding"/>
    <property type="evidence" value="ECO:0007669"/>
    <property type="project" value="InterPro"/>
</dbReference>
<reference evidence="3 4" key="1">
    <citation type="submission" date="2023-03" db="EMBL/GenBank/DDBJ databases">
        <title>High recombination rates correlate with genetic variation in Cardiocondyla obscurior ants.</title>
        <authorList>
            <person name="Errbii M."/>
        </authorList>
    </citation>
    <scope>NUCLEOTIDE SEQUENCE [LARGE SCALE GENOMIC DNA]</scope>
    <source>
        <strain evidence="3">Alpha-2009</strain>
        <tissue evidence="3">Whole body</tissue>
    </source>
</reference>